<sequence>MTNRDYLRLPVAICDYPWLSATTRGYLRQLATTCDCGNFGTCSAPWLRSGGEEFDKEENEEDAIDHDEEEVYFVRIAGAPRRTKHCLRSVCGVLHTLGCIARLEPCLFPYCYFGPVLAHAAPVCGLRLAHRPIYSQIAYNMVRNYKTKTERNSISEQAMRSAIEDVRNGNRPIREAAEFHGLKKSMLHKRLQKVPGPTLDIDIPLYSSRHVFSSEEETLFVDYLIKCSKLNYGLPYKKMRDFPYFCAVKLQRNLPKSWE</sequence>
<proteinExistence type="predicted"/>
<comment type="subcellular location">
    <subcellularLocation>
        <location evidence="1">Nucleus</location>
    </subcellularLocation>
</comment>
<gene>
    <name evidence="2" type="ORF">PR048_005360</name>
</gene>
<evidence type="ECO:0000256" key="1">
    <source>
        <dbReference type="ARBA" id="ARBA00004123"/>
    </source>
</evidence>
<reference evidence="2 3" key="1">
    <citation type="submission" date="2023-02" db="EMBL/GenBank/DDBJ databases">
        <title>LHISI_Scaffold_Assembly.</title>
        <authorList>
            <person name="Stuart O.P."/>
            <person name="Cleave R."/>
            <person name="Magrath M.J.L."/>
            <person name="Mikheyev A.S."/>
        </authorList>
    </citation>
    <scope>NUCLEOTIDE SEQUENCE [LARGE SCALE GENOMIC DNA]</scope>
    <source>
        <strain evidence="2">Daus_M_001</strain>
        <tissue evidence="2">Leg muscle</tissue>
    </source>
</reference>
<comment type="caution">
    <text evidence="2">The sequence shown here is derived from an EMBL/GenBank/DDBJ whole genome shotgun (WGS) entry which is preliminary data.</text>
</comment>
<evidence type="ECO:0008006" key="4">
    <source>
        <dbReference type="Google" id="ProtNLM"/>
    </source>
</evidence>
<evidence type="ECO:0000313" key="3">
    <source>
        <dbReference type="Proteomes" id="UP001159363"/>
    </source>
</evidence>
<evidence type="ECO:0000313" key="2">
    <source>
        <dbReference type="EMBL" id="KAJ8892779.1"/>
    </source>
</evidence>
<dbReference type="EMBL" id="JARBHB010000002">
    <property type="protein sequence ID" value="KAJ8892779.1"/>
    <property type="molecule type" value="Genomic_DNA"/>
</dbReference>
<dbReference type="Proteomes" id="UP001159363">
    <property type="component" value="Chromosome 2"/>
</dbReference>
<accession>A0ABQ9I917</accession>
<name>A0ABQ9I917_9NEOP</name>
<dbReference type="SUPFAM" id="SSF46689">
    <property type="entry name" value="Homeodomain-like"/>
    <property type="match status" value="1"/>
</dbReference>
<dbReference type="Gene3D" id="1.10.10.60">
    <property type="entry name" value="Homeodomain-like"/>
    <property type="match status" value="1"/>
</dbReference>
<organism evidence="2 3">
    <name type="scientific">Dryococelus australis</name>
    <dbReference type="NCBI Taxonomy" id="614101"/>
    <lineage>
        <taxon>Eukaryota</taxon>
        <taxon>Metazoa</taxon>
        <taxon>Ecdysozoa</taxon>
        <taxon>Arthropoda</taxon>
        <taxon>Hexapoda</taxon>
        <taxon>Insecta</taxon>
        <taxon>Pterygota</taxon>
        <taxon>Neoptera</taxon>
        <taxon>Polyneoptera</taxon>
        <taxon>Phasmatodea</taxon>
        <taxon>Verophasmatodea</taxon>
        <taxon>Anareolatae</taxon>
        <taxon>Phasmatidae</taxon>
        <taxon>Eurycanthinae</taxon>
        <taxon>Dryococelus</taxon>
    </lineage>
</organism>
<protein>
    <recommendedName>
        <fullName evidence="4">HTH psq-type domain-containing protein</fullName>
    </recommendedName>
</protein>
<keyword evidence="3" id="KW-1185">Reference proteome</keyword>
<dbReference type="InterPro" id="IPR009057">
    <property type="entry name" value="Homeodomain-like_sf"/>
</dbReference>